<keyword evidence="2" id="KW-0378">Hydrolase</keyword>
<dbReference type="CDD" id="cd00268">
    <property type="entry name" value="DEADc"/>
    <property type="match status" value="1"/>
</dbReference>
<dbReference type="PANTHER" id="PTHR47959:SF13">
    <property type="entry name" value="ATP-DEPENDENT RNA HELICASE RHLE"/>
    <property type="match status" value="1"/>
</dbReference>
<gene>
    <name evidence="11" type="ORF">J2Y69_001106</name>
</gene>
<evidence type="ECO:0000313" key="11">
    <source>
        <dbReference type="EMBL" id="MDR6866513.1"/>
    </source>
</evidence>
<dbReference type="PROSITE" id="PS51194">
    <property type="entry name" value="HELICASE_CTER"/>
    <property type="match status" value="1"/>
</dbReference>
<feature type="domain" description="DEAD-box RNA helicase Q" evidence="10">
    <location>
        <begin position="427"/>
        <end position="455"/>
    </location>
</feature>
<evidence type="ECO:0000256" key="5">
    <source>
        <dbReference type="ARBA" id="ARBA00038437"/>
    </source>
</evidence>
<proteinExistence type="inferred from homology"/>
<reference evidence="11 12" key="1">
    <citation type="submission" date="2023-07" db="EMBL/GenBank/DDBJ databases">
        <title>Sorghum-associated microbial communities from plants grown in Nebraska, USA.</title>
        <authorList>
            <person name="Schachtman D."/>
        </authorList>
    </citation>
    <scope>NUCLEOTIDE SEQUENCE [LARGE SCALE GENOMIC DNA]</scope>
    <source>
        <strain evidence="11 12">2980</strain>
    </source>
</reference>
<protein>
    <submittedName>
        <fullName evidence="11">Superfamily II DNA/RNA helicase</fullName>
    </submittedName>
</protein>
<comment type="caution">
    <text evidence="11">The sequence shown here is derived from an EMBL/GenBank/DDBJ whole genome shotgun (WGS) entry which is preliminary data.</text>
</comment>
<keyword evidence="3 11" id="KW-0347">Helicase</keyword>
<dbReference type="InterPro" id="IPR001650">
    <property type="entry name" value="Helicase_C-like"/>
</dbReference>
<evidence type="ECO:0000256" key="6">
    <source>
        <dbReference type="PROSITE-ProRule" id="PRU00552"/>
    </source>
</evidence>
<sequence>MPKNHKPKGGRPARNFEPRYAKKTPFHDRHAPRPAAGRGESSDRNPRADSSFESREPRSASYDRRPGSRSPGHRGHRATESDAGAGAPKRRWTAQERAGRDEARTIRNRAESGRGDAPRSRDERPRFDRDDRARRDDRAPYGRDDRARRDDRPRFDRDDRPRRDDRAPYGRDDRARTGRDERPRYDRDDRARRDERPRFDRDARQGAGRDDRRPDARRDDRPRFDRDDRARRDDRPRYDTPRYDTPRYGRDDRARTGRDERPRYDRDDRARTGRDDRRSDDRRSEGRRPEERRDERPRFDRDARQGAGRDDRRSDDRRSETRRDDRPRFERNDRPRTDRPRTDRPRVDRDERPRRDDRAGSDRFGARRDDRTREDRTRGRDDRRAAQSRPSRDDWTRTPATKPVQAPDVVHERLEAQAVQAAEVQGVTFADLGIGSNITEVLVGMGAETPFPIQAASIPAALEGRDVLARGRTGSGKTIAFGAPLVESVLRSQAGTKREFGRAPKAIILAPTRELALQIDRTIQPIARSVGLFTTQIYGGVPQARQVGALKKGVDIVIGTPGRIEDLIQQGKLDLSGARIAVLDEADHMCELGFVEPVQRILRRTGSALPAGERSQKLLFSATLDREVAALVDEFLVDPAVFEVAGETQDSGTIDHRVLVIDHRDKTDILISLVDREGKTLVFARTRAYAETLAETFDDAGIPAVSLHGDLNQGKRTRNLARLTSGRVQVLVATDVAARGIHVDDIDLVVQADPPDEYKTYMHRSGRTGRAGREGRVVTLITRQRSRRMGELLDRAEIDAPFQEARPGDDLIDELAGRVTLADLTS</sequence>
<dbReference type="PANTHER" id="PTHR47959">
    <property type="entry name" value="ATP-DEPENDENT RNA HELICASE RHLE-RELATED"/>
    <property type="match status" value="1"/>
</dbReference>
<feature type="compositionally biased region" description="Basic residues" evidence="7">
    <location>
        <begin position="1"/>
        <end position="11"/>
    </location>
</feature>
<dbReference type="Proteomes" id="UP001259347">
    <property type="component" value="Unassembled WGS sequence"/>
</dbReference>
<evidence type="ECO:0000259" key="9">
    <source>
        <dbReference type="PROSITE" id="PS51194"/>
    </source>
</evidence>
<evidence type="ECO:0000256" key="4">
    <source>
        <dbReference type="ARBA" id="ARBA00022840"/>
    </source>
</evidence>
<feature type="compositionally biased region" description="Basic and acidic residues" evidence="7">
    <location>
        <begin position="40"/>
        <end position="66"/>
    </location>
</feature>
<dbReference type="PROSITE" id="PS51195">
    <property type="entry name" value="Q_MOTIF"/>
    <property type="match status" value="1"/>
</dbReference>
<feature type="compositionally biased region" description="Basic and acidic residues" evidence="7">
    <location>
        <begin position="14"/>
        <end position="31"/>
    </location>
</feature>
<dbReference type="InterPro" id="IPR011545">
    <property type="entry name" value="DEAD/DEAH_box_helicase_dom"/>
</dbReference>
<dbReference type="SUPFAM" id="SSF52540">
    <property type="entry name" value="P-loop containing nucleoside triphosphate hydrolases"/>
    <property type="match status" value="1"/>
</dbReference>
<accession>A0ABU1SC77</accession>
<dbReference type="SMART" id="SM00487">
    <property type="entry name" value="DEXDc"/>
    <property type="match status" value="1"/>
</dbReference>
<dbReference type="GO" id="GO:0004386">
    <property type="term" value="F:helicase activity"/>
    <property type="evidence" value="ECO:0007669"/>
    <property type="project" value="UniProtKB-KW"/>
</dbReference>
<dbReference type="SMART" id="SM00490">
    <property type="entry name" value="HELICc"/>
    <property type="match status" value="1"/>
</dbReference>
<feature type="short sequence motif" description="Q motif" evidence="6">
    <location>
        <begin position="427"/>
        <end position="455"/>
    </location>
</feature>
<dbReference type="Gene3D" id="3.40.50.300">
    <property type="entry name" value="P-loop containing nucleotide triphosphate hydrolases"/>
    <property type="match status" value="2"/>
</dbReference>
<organism evidence="11 12">
    <name type="scientific">Microbacterium resistens</name>
    <dbReference type="NCBI Taxonomy" id="156977"/>
    <lineage>
        <taxon>Bacteria</taxon>
        <taxon>Bacillati</taxon>
        <taxon>Actinomycetota</taxon>
        <taxon>Actinomycetes</taxon>
        <taxon>Micrococcales</taxon>
        <taxon>Microbacteriaceae</taxon>
        <taxon>Microbacterium</taxon>
    </lineage>
</organism>
<feature type="domain" description="Helicase C-terminal" evidence="9">
    <location>
        <begin position="665"/>
        <end position="813"/>
    </location>
</feature>
<keyword evidence="1" id="KW-0547">Nucleotide-binding</keyword>
<evidence type="ECO:0000313" key="12">
    <source>
        <dbReference type="Proteomes" id="UP001259347"/>
    </source>
</evidence>
<dbReference type="Pfam" id="PF00270">
    <property type="entry name" value="DEAD"/>
    <property type="match status" value="1"/>
</dbReference>
<dbReference type="RefSeq" id="WP_310018399.1">
    <property type="nucleotide sequence ID" value="NZ_JAVDUM010000004.1"/>
</dbReference>
<dbReference type="InterPro" id="IPR044742">
    <property type="entry name" value="DEAD/DEAH_RhlB"/>
</dbReference>
<dbReference type="Pfam" id="PF00271">
    <property type="entry name" value="Helicase_C"/>
    <property type="match status" value="1"/>
</dbReference>
<dbReference type="EMBL" id="JAVDUM010000004">
    <property type="protein sequence ID" value="MDR6866513.1"/>
    <property type="molecule type" value="Genomic_DNA"/>
</dbReference>
<evidence type="ECO:0000259" key="10">
    <source>
        <dbReference type="PROSITE" id="PS51195"/>
    </source>
</evidence>
<feature type="domain" description="Helicase ATP-binding" evidence="8">
    <location>
        <begin position="458"/>
        <end position="642"/>
    </location>
</feature>
<evidence type="ECO:0000256" key="3">
    <source>
        <dbReference type="ARBA" id="ARBA00022806"/>
    </source>
</evidence>
<dbReference type="CDD" id="cd18787">
    <property type="entry name" value="SF2_C_DEAD"/>
    <property type="match status" value="1"/>
</dbReference>
<evidence type="ECO:0000256" key="7">
    <source>
        <dbReference type="SAM" id="MobiDB-lite"/>
    </source>
</evidence>
<evidence type="ECO:0000256" key="2">
    <source>
        <dbReference type="ARBA" id="ARBA00022801"/>
    </source>
</evidence>
<keyword evidence="12" id="KW-1185">Reference proteome</keyword>
<evidence type="ECO:0000256" key="1">
    <source>
        <dbReference type="ARBA" id="ARBA00022741"/>
    </source>
</evidence>
<evidence type="ECO:0000259" key="8">
    <source>
        <dbReference type="PROSITE" id="PS51192"/>
    </source>
</evidence>
<name>A0ABU1SC77_9MICO</name>
<dbReference type="PROSITE" id="PS51192">
    <property type="entry name" value="HELICASE_ATP_BIND_1"/>
    <property type="match status" value="1"/>
</dbReference>
<keyword evidence="4" id="KW-0067">ATP-binding</keyword>
<dbReference type="InterPro" id="IPR014001">
    <property type="entry name" value="Helicase_ATP-bd"/>
</dbReference>
<dbReference type="InterPro" id="IPR027417">
    <property type="entry name" value="P-loop_NTPase"/>
</dbReference>
<feature type="compositionally biased region" description="Basic and acidic residues" evidence="7">
    <location>
        <begin position="93"/>
        <end position="396"/>
    </location>
</feature>
<comment type="similarity">
    <text evidence="5">Belongs to the DEAD box helicase family.</text>
</comment>
<dbReference type="InterPro" id="IPR050079">
    <property type="entry name" value="DEAD_box_RNA_helicase"/>
</dbReference>
<dbReference type="InterPro" id="IPR014014">
    <property type="entry name" value="RNA_helicase_DEAD_Q_motif"/>
</dbReference>
<feature type="region of interest" description="Disordered" evidence="7">
    <location>
        <begin position="1"/>
        <end position="408"/>
    </location>
</feature>